<sequence>MTNTAHWQISIFITLERSTLFITLRFFFFILQNSTVLIKMDLTDYELEEFKRAFQILDRDGEGSIQARELGVFMRDLGKVPTESELQAMINQVDLDGNGSIDFEEFVSAMMAKLNTRADEDVLREAFSVYDKENTGYIGVDQLRTVMIALKLKPTDEELDELIREGDIDGDGYLNYEEFVQLMNPR</sequence>
<reference evidence="5 6" key="1">
    <citation type="journal article" date="2007" name="Nature">
        <title>Evolution of genes and genomes on the Drosophila phylogeny.</title>
        <authorList>
            <consortium name="Drosophila 12 Genomes Consortium"/>
            <person name="Clark A.G."/>
            <person name="Eisen M.B."/>
            <person name="Smith D.R."/>
            <person name="Bergman C.M."/>
            <person name="Oliver B."/>
            <person name="Markow T.A."/>
            <person name="Kaufman T.C."/>
            <person name="Kellis M."/>
            <person name="Gelbart W."/>
            <person name="Iyer V.N."/>
            <person name="Pollard D.A."/>
            <person name="Sackton T.B."/>
            <person name="Larracuente A.M."/>
            <person name="Singh N.D."/>
            <person name="Abad J.P."/>
            <person name="Abt D.N."/>
            <person name="Adryan B."/>
            <person name="Aguade M."/>
            <person name="Akashi H."/>
            <person name="Anderson W.W."/>
            <person name="Aquadro C.F."/>
            <person name="Ardell D.H."/>
            <person name="Arguello R."/>
            <person name="Artieri C.G."/>
            <person name="Barbash D.A."/>
            <person name="Barker D."/>
            <person name="Barsanti P."/>
            <person name="Batterham P."/>
            <person name="Batzoglou S."/>
            <person name="Begun D."/>
            <person name="Bhutkar A."/>
            <person name="Blanco E."/>
            <person name="Bosak S.A."/>
            <person name="Bradley R.K."/>
            <person name="Brand A.D."/>
            <person name="Brent M.R."/>
            <person name="Brooks A.N."/>
            <person name="Brown R.H."/>
            <person name="Butlin R.K."/>
            <person name="Caggese C."/>
            <person name="Calvi B.R."/>
            <person name="Bernardo de Carvalho A."/>
            <person name="Caspi A."/>
            <person name="Castrezana S."/>
            <person name="Celniker S.E."/>
            <person name="Chang J.L."/>
            <person name="Chapple C."/>
            <person name="Chatterji S."/>
            <person name="Chinwalla A."/>
            <person name="Civetta A."/>
            <person name="Clifton S.W."/>
            <person name="Comeron J.M."/>
            <person name="Costello J.C."/>
            <person name="Coyne J.A."/>
            <person name="Daub J."/>
            <person name="David R.G."/>
            <person name="Delcher A.L."/>
            <person name="Delehaunty K."/>
            <person name="Do C.B."/>
            <person name="Ebling H."/>
            <person name="Edwards K."/>
            <person name="Eickbush T."/>
            <person name="Evans J.D."/>
            <person name="Filipski A."/>
            <person name="Findeiss S."/>
            <person name="Freyhult E."/>
            <person name="Fulton L."/>
            <person name="Fulton R."/>
            <person name="Garcia A.C."/>
            <person name="Gardiner A."/>
            <person name="Garfield D.A."/>
            <person name="Garvin B.E."/>
            <person name="Gibson G."/>
            <person name="Gilbert D."/>
            <person name="Gnerre S."/>
            <person name="Godfrey J."/>
            <person name="Good R."/>
            <person name="Gotea V."/>
            <person name="Gravely B."/>
            <person name="Greenberg A.J."/>
            <person name="Griffiths-Jones S."/>
            <person name="Gross S."/>
            <person name="Guigo R."/>
            <person name="Gustafson E.A."/>
            <person name="Haerty W."/>
            <person name="Hahn M.W."/>
            <person name="Halligan D.L."/>
            <person name="Halpern A.L."/>
            <person name="Halter G.M."/>
            <person name="Han M.V."/>
            <person name="Heger A."/>
            <person name="Hillier L."/>
            <person name="Hinrichs A.S."/>
            <person name="Holmes I."/>
            <person name="Hoskins R.A."/>
            <person name="Hubisz M.J."/>
            <person name="Hultmark D."/>
            <person name="Huntley M.A."/>
            <person name="Jaffe D.B."/>
            <person name="Jagadeeshan S."/>
            <person name="Jeck W.R."/>
            <person name="Johnson J."/>
            <person name="Jones C.D."/>
            <person name="Jordan W.C."/>
            <person name="Karpen G.H."/>
            <person name="Kataoka E."/>
            <person name="Keightley P.D."/>
            <person name="Kheradpour P."/>
            <person name="Kirkness E.F."/>
            <person name="Koerich L.B."/>
            <person name="Kristiansen K."/>
            <person name="Kudrna D."/>
            <person name="Kulathinal R.J."/>
            <person name="Kumar S."/>
            <person name="Kwok R."/>
            <person name="Lander E."/>
            <person name="Langley C.H."/>
            <person name="Lapoint R."/>
            <person name="Lazzaro B.P."/>
            <person name="Lee S.J."/>
            <person name="Levesque L."/>
            <person name="Li R."/>
            <person name="Lin C.F."/>
            <person name="Lin M.F."/>
            <person name="Lindblad-Toh K."/>
            <person name="Llopart A."/>
            <person name="Long M."/>
            <person name="Low L."/>
            <person name="Lozovsky E."/>
            <person name="Lu J."/>
            <person name="Luo M."/>
            <person name="Machado C.A."/>
            <person name="Makalowski W."/>
            <person name="Marzo M."/>
            <person name="Matsuda M."/>
            <person name="Matzkin L."/>
            <person name="McAllister B."/>
            <person name="McBride C.S."/>
            <person name="McKernan B."/>
            <person name="McKernan K."/>
            <person name="Mendez-Lago M."/>
            <person name="Minx P."/>
            <person name="Mollenhauer M.U."/>
            <person name="Montooth K."/>
            <person name="Mount S.M."/>
            <person name="Mu X."/>
            <person name="Myers E."/>
            <person name="Negre B."/>
            <person name="Newfeld S."/>
            <person name="Nielsen R."/>
            <person name="Noor M.A."/>
            <person name="O'Grady P."/>
            <person name="Pachter L."/>
            <person name="Papaceit M."/>
            <person name="Parisi M.J."/>
            <person name="Parisi M."/>
            <person name="Parts L."/>
            <person name="Pedersen J.S."/>
            <person name="Pesole G."/>
            <person name="Phillippy A.M."/>
            <person name="Ponting C.P."/>
            <person name="Pop M."/>
            <person name="Porcelli D."/>
            <person name="Powell J.R."/>
            <person name="Prohaska S."/>
            <person name="Pruitt K."/>
            <person name="Puig M."/>
            <person name="Quesneville H."/>
            <person name="Ram K.R."/>
            <person name="Rand D."/>
            <person name="Rasmussen M.D."/>
            <person name="Reed L.K."/>
            <person name="Reenan R."/>
            <person name="Reily A."/>
            <person name="Remington K.A."/>
            <person name="Rieger T.T."/>
            <person name="Ritchie M.G."/>
            <person name="Robin C."/>
            <person name="Rogers Y.H."/>
            <person name="Rohde C."/>
            <person name="Rozas J."/>
            <person name="Rubenfield M.J."/>
            <person name="Ruiz A."/>
            <person name="Russo S."/>
            <person name="Salzberg S.L."/>
            <person name="Sanchez-Gracia A."/>
            <person name="Saranga D.J."/>
            <person name="Sato H."/>
            <person name="Schaeffer S.W."/>
            <person name="Schatz M.C."/>
            <person name="Schlenke T."/>
            <person name="Schwartz R."/>
            <person name="Segarra C."/>
            <person name="Singh R.S."/>
            <person name="Sirot L."/>
            <person name="Sirota M."/>
            <person name="Sisneros N.B."/>
            <person name="Smith C.D."/>
            <person name="Smith T.F."/>
            <person name="Spieth J."/>
            <person name="Stage D.E."/>
            <person name="Stark A."/>
            <person name="Stephan W."/>
            <person name="Strausberg R.L."/>
            <person name="Strempel S."/>
            <person name="Sturgill D."/>
            <person name="Sutton G."/>
            <person name="Sutton G.G."/>
            <person name="Tao W."/>
            <person name="Teichmann S."/>
            <person name="Tobari Y.N."/>
            <person name="Tomimura Y."/>
            <person name="Tsolas J.M."/>
            <person name="Valente V.L."/>
            <person name="Venter E."/>
            <person name="Venter J.C."/>
            <person name="Vicario S."/>
            <person name="Vieira F.G."/>
            <person name="Vilella A.J."/>
            <person name="Villasante A."/>
            <person name="Walenz B."/>
            <person name="Wang J."/>
            <person name="Wasserman M."/>
            <person name="Watts T."/>
            <person name="Wilson D."/>
            <person name="Wilson R.K."/>
            <person name="Wing R.A."/>
            <person name="Wolfner M.F."/>
            <person name="Wong A."/>
            <person name="Wong G.K."/>
            <person name="Wu C.I."/>
            <person name="Wu G."/>
            <person name="Yamamoto D."/>
            <person name="Yang H.P."/>
            <person name="Yang S.P."/>
            <person name="Yorke J.A."/>
            <person name="Yoshida K."/>
            <person name="Zdobnov E."/>
            <person name="Zhang P."/>
            <person name="Zhang Y."/>
            <person name="Zimin A.V."/>
            <person name="Baldwin J."/>
            <person name="Abdouelleil A."/>
            <person name="Abdulkadir J."/>
            <person name="Abebe A."/>
            <person name="Abera B."/>
            <person name="Abreu J."/>
            <person name="Acer S.C."/>
            <person name="Aftuck L."/>
            <person name="Alexander A."/>
            <person name="An P."/>
            <person name="Anderson E."/>
            <person name="Anderson S."/>
            <person name="Arachi H."/>
            <person name="Azer M."/>
            <person name="Bachantsang P."/>
            <person name="Barry A."/>
            <person name="Bayul T."/>
            <person name="Berlin A."/>
            <person name="Bessette D."/>
            <person name="Bloom T."/>
            <person name="Blye J."/>
            <person name="Boguslavskiy L."/>
            <person name="Bonnet C."/>
            <person name="Boukhgalter B."/>
            <person name="Bourzgui I."/>
            <person name="Brown A."/>
            <person name="Cahill P."/>
            <person name="Channer S."/>
            <person name="Cheshatsang Y."/>
            <person name="Chuda L."/>
            <person name="Citroen M."/>
            <person name="Collymore A."/>
            <person name="Cooke P."/>
            <person name="Costello M."/>
            <person name="D'Aco K."/>
            <person name="Daza R."/>
            <person name="De Haan G."/>
            <person name="DeGray S."/>
            <person name="DeMaso C."/>
            <person name="Dhargay N."/>
            <person name="Dooley K."/>
            <person name="Dooley E."/>
            <person name="Doricent M."/>
            <person name="Dorje P."/>
            <person name="Dorjee K."/>
            <person name="Dupes A."/>
            <person name="Elong R."/>
            <person name="Falk J."/>
            <person name="Farina A."/>
            <person name="Faro S."/>
            <person name="Ferguson D."/>
            <person name="Fisher S."/>
            <person name="Foley C.D."/>
            <person name="Franke A."/>
            <person name="Friedrich D."/>
            <person name="Gadbois L."/>
            <person name="Gearin G."/>
            <person name="Gearin C.R."/>
            <person name="Giannoukos G."/>
            <person name="Goode T."/>
            <person name="Graham J."/>
            <person name="Grandbois E."/>
            <person name="Grewal S."/>
            <person name="Gyaltsen K."/>
            <person name="Hafez N."/>
            <person name="Hagos B."/>
            <person name="Hall J."/>
            <person name="Henson C."/>
            <person name="Hollinger A."/>
            <person name="Honan T."/>
            <person name="Huard M.D."/>
            <person name="Hughes L."/>
            <person name="Hurhula B."/>
            <person name="Husby M.E."/>
            <person name="Kamat A."/>
            <person name="Kanga B."/>
            <person name="Kashin S."/>
            <person name="Khazanovich D."/>
            <person name="Kisner P."/>
            <person name="Lance K."/>
            <person name="Lara M."/>
            <person name="Lee W."/>
            <person name="Lennon N."/>
            <person name="Letendre F."/>
            <person name="LeVine R."/>
            <person name="Lipovsky A."/>
            <person name="Liu X."/>
            <person name="Liu J."/>
            <person name="Liu S."/>
            <person name="Lokyitsang T."/>
            <person name="Lokyitsang Y."/>
            <person name="Lubonja R."/>
            <person name="Lui A."/>
            <person name="MacDonald P."/>
            <person name="Magnisalis V."/>
            <person name="Maru K."/>
            <person name="Matthews C."/>
            <person name="McCusker W."/>
            <person name="McDonough S."/>
            <person name="Mehta T."/>
            <person name="Meldrim J."/>
            <person name="Meneus L."/>
            <person name="Mihai O."/>
            <person name="Mihalev A."/>
            <person name="Mihova T."/>
            <person name="Mittelman R."/>
            <person name="Mlenga V."/>
            <person name="Montmayeur A."/>
            <person name="Mulrain L."/>
            <person name="Navidi A."/>
            <person name="Naylor J."/>
            <person name="Negash T."/>
            <person name="Nguyen T."/>
            <person name="Nguyen N."/>
            <person name="Nicol R."/>
            <person name="Norbu C."/>
            <person name="Norbu N."/>
            <person name="Novod N."/>
            <person name="O'Neill B."/>
            <person name="Osman S."/>
            <person name="Markiewicz E."/>
            <person name="Oyono O.L."/>
            <person name="Patti C."/>
            <person name="Phunkhang P."/>
            <person name="Pierre F."/>
            <person name="Priest M."/>
            <person name="Raghuraman S."/>
            <person name="Rege F."/>
            <person name="Reyes R."/>
            <person name="Rise C."/>
            <person name="Rogov P."/>
            <person name="Ross K."/>
            <person name="Ryan E."/>
            <person name="Settipalli S."/>
            <person name="Shea T."/>
            <person name="Sherpa N."/>
            <person name="Shi L."/>
            <person name="Shih D."/>
            <person name="Sparrow T."/>
            <person name="Spaulding J."/>
            <person name="Stalker J."/>
            <person name="Stange-Thomann N."/>
            <person name="Stavropoulos S."/>
            <person name="Stone C."/>
            <person name="Strader C."/>
            <person name="Tesfaye S."/>
            <person name="Thomson T."/>
            <person name="Thoulutsang Y."/>
            <person name="Thoulutsang D."/>
            <person name="Topham K."/>
            <person name="Topping I."/>
            <person name="Tsamla T."/>
            <person name="Vassiliev H."/>
            <person name="Vo A."/>
            <person name="Wangchuk T."/>
            <person name="Wangdi T."/>
            <person name="Weiand M."/>
            <person name="Wilkinson J."/>
            <person name="Wilson A."/>
            <person name="Yadav S."/>
            <person name="Young G."/>
            <person name="Yu Q."/>
            <person name="Zembek L."/>
            <person name="Zhong D."/>
            <person name="Zimmer A."/>
            <person name="Zwirko Z."/>
            <person name="Jaffe D.B."/>
            <person name="Alvarez P."/>
            <person name="Brockman W."/>
            <person name="Butler J."/>
            <person name="Chin C."/>
            <person name="Gnerre S."/>
            <person name="Grabherr M."/>
            <person name="Kleber M."/>
            <person name="Mauceli E."/>
            <person name="MacCallum I."/>
        </authorList>
    </citation>
    <scope>NUCLEOTIDE SEQUENCE [LARGE SCALE GENOMIC DNA]</scope>
    <source>
        <strain evidence="6">Tucson 15010-1051.87</strain>
    </source>
</reference>
<evidence type="ECO:0000256" key="1">
    <source>
        <dbReference type="ARBA" id="ARBA00022737"/>
    </source>
</evidence>
<dbReference type="PANTHER" id="PTHR23048">
    <property type="entry name" value="MYOSIN LIGHT CHAIN 1, 3"/>
    <property type="match status" value="1"/>
</dbReference>
<accession>B4LDN2</accession>
<protein>
    <recommendedName>
        <fullName evidence="4">EF-hand domain-containing protein</fullName>
    </recommendedName>
</protein>
<feature type="transmembrane region" description="Helical" evidence="3">
    <location>
        <begin position="6"/>
        <end position="31"/>
    </location>
</feature>
<dbReference type="SMR" id="B4LDN2"/>
<organism evidence="5 6">
    <name type="scientific">Drosophila virilis</name>
    <name type="common">Fruit fly</name>
    <dbReference type="NCBI Taxonomy" id="7244"/>
    <lineage>
        <taxon>Eukaryota</taxon>
        <taxon>Metazoa</taxon>
        <taxon>Ecdysozoa</taxon>
        <taxon>Arthropoda</taxon>
        <taxon>Hexapoda</taxon>
        <taxon>Insecta</taxon>
        <taxon>Pterygota</taxon>
        <taxon>Neoptera</taxon>
        <taxon>Endopterygota</taxon>
        <taxon>Diptera</taxon>
        <taxon>Brachycera</taxon>
        <taxon>Muscomorpha</taxon>
        <taxon>Ephydroidea</taxon>
        <taxon>Drosophilidae</taxon>
        <taxon>Drosophila</taxon>
    </lineage>
</organism>
<evidence type="ECO:0000313" key="6">
    <source>
        <dbReference type="Proteomes" id="UP000008792"/>
    </source>
</evidence>
<dbReference type="PANTHER" id="PTHR23048:SF0">
    <property type="entry name" value="CALMODULIN LIKE 3"/>
    <property type="match status" value="1"/>
</dbReference>
<keyword evidence="3" id="KW-0472">Membrane</keyword>
<dbReference type="GO" id="GO:0005509">
    <property type="term" value="F:calcium ion binding"/>
    <property type="evidence" value="ECO:0007669"/>
    <property type="project" value="InterPro"/>
</dbReference>
<proteinExistence type="predicted"/>
<dbReference type="GO" id="GO:0016460">
    <property type="term" value="C:myosin II complex"/>
    <property type="evidence" value="ECO:0007669"/>
    <property type="project" value="TreeGrafter"/>
</dbReference>
<dbReference type="InterPro" id="IPR050230">
    <property type="entry name" value="CALM/Myosin/TropC-like"/>
</dbReference>
<dbReference type="AlphaFoldDB" id="B4LDN2"/>
<dbReference type="eggNOG" id="KOG0027">
    <property type="taxonomic scope" value="Eukaryota"/>
</dbReference>
<dbReference type="InterPro" id="IPR018247">
    <property type="entry name" value="EF_Hand_1_Ca_BS"/>
</dbReference>
<gene>
    <name evidence="5" type="primary">Dvir\GJ11809</name>
    <name evidence="5" type="ORF">Dvir_GJ11809</name>
</gene>
<dbReference type="FunFam" id="1.10.238.10:FF:000001">
    <property type="entry name" value="Calmodulin 1"/>
    <property type="match status" value="1"/>
</dbReference>
<feature type="domain" description="EF-hand" evidence="4">
    <location>
        <begin position="118"/>
        <end position="153"/>
    </location>
</feature>
<evidence type="ECO:0000256" key="2">
    <source>
        <dbReference type="ARBA" id="ARBA00022837"/>
    </source>
</evidence>
<dbReference type="STRING" id="7244.B4LDN2"/>
<dbReference type="Proteomes" id="UP000008792">
    <property type="component" value="Unassembled WGS sequence"/>
</dbReference>
<dbReference type="HOGENOM" id="CLU_061288_2_0_1"/>
<keyword evidence="3" id="KW-0812">Transmembrane</keyword>
<dbReference type="InterPro" id="IPR002048">
    <property type="entry name" value="EF_hand_dom"/>
</dbReference>
<feature type="domain" description="EF-hand" evidence="4">
    <location>
        <begin position="45"/>
        <end position="80"/>
    </location>
</feature>
<dbReference type="Pfam" id="PF13499">
    <property type="entry name" value="EF-hand_7"/>
    <property type="match status" value="2"/>
</dbReference>
<dbReference type="EMBL" id="CH940647">
    <property type="protein sequence ID" value="EDW69993.2"/>
    <property type="molecule type" value="Genomic_DNA"/>
</dbReference>
<name>B4LDN2_DROVI</name>
<keyword evidence="2" id="KW-0106">Calcium</keyword>
<keyword evidence="1" id="KW-0677">Repeat</keyword>
<feature type="domain" description="EF-hand" evidence="4">
    <location>
        <begin position="154"/>
        <end position="186"/>
    </location>
</feature>
<dbReference type="PROSITE" id="PS50222">
    <property type="entry name" value="EF_HAND_2"/>
    <property type="match status" value="4"/>
</dbReference>
<evidence type="ECO:0000259" key="4">
    <source>
        <dbReference type="PROSITE" id="PS50222"/>
    </source>
</evidence>
<keyword evidence="3" id="KW-1133">Transmembrane helix</keyword>
<dbReference type="Gene3D" id="1.10.238.10">
    <property type="entry name" value="EF-hand"/>
    <property type="match status" value="2"/>
</dbReference>
<dbReference type="CDD" id="cd00051">
    <property type="entry name" value="EFh"/>
    <property type="match status" value="2"/>
</dbReference>
<feature type="domain" description="EF-hand" evidence="4">
    <location>
        <begin position="81"/>
        <end position="116"/>
    </location>
</feature>
<evidence type="ECO:0000256" key="3">
    <source>
        <dbReference type="SAM" id="Phobius"/>
    </source>
</evidence>
<dbReference type="InterPro" id="IPR011992">
    <property type="entry name" value="EF-hand-dom_pair"/>
</dbReference>
<dbReference type="InParanoid" id="B4LDN2"/>
<dbReference type="KEGG" id="dvi:6624569"/>
<dbReference type="OrthoDB" id="26525at2759"/>
<keyword evidence="6" id="KW-1185">Reference proteome</keyword>
<evidence type="ECO:0000313" key="5">
    <source>
        <dbReference type="EMBL" id="EDW69993.2"/>
    </source>
</evidence>
<dbReference type="SMART" id="SM00054">
    <property type="entry name" value="EFh"/>
    <property type="match status" value="4"/>
</dbReference>
<dbReference type="PROSITE" id="PS00018">
    <property type="entry name" value="EF_HAND_1"/>
    <property type="match status" value="3"/>
</dbReference>
<dbReference type="SUPFAM" id="SSF47473">
    <property type="entry name" value="EF-hand"/>
    <property type="match status" value="1"/>
</dbReference>